<keyword evidence="4 10" id="KW-1003">Cell membrane</keyword>
<dbReference type="InterPro" id="IPR038072">
    <property type="entry name" value="GspK_central_sf"/>
</dbReference>
<keyword evidence="5 10" id="KW-0997">Cell inner membrane</keyword>
<evidence type="ECO:0000256" key="2">
    <source>
        <dbReference type="ARBA" id="ARBA00007246"/>
    </source>
</evidence>
<name>A0A1A8TT00_9GAMM</name>
<dbReference type="AlphaFoldDB" id="A0A1A8TT00"/>
<keyword evidence="3 10" id="KW-0813">Transport</keyword>
<dbReference type="GO" id="GO:0005886">
    <property type="term" value="C:plasma membrane"/>
    <property type="evidence" value="ECO:0007669"/>
    <property type="project" value="UniProtKB-SubCell"/>
</dbReference>
<keyword evidence="9 10" id="KW-0472">Membrane</keyword>
<evidence type="ECO:0000256" key="8">
    <source>
        <dbReference type="ARBA" id="ARBA00022989"/>
    </source>
</evidence>
<evidence type="ECO:0000256" key="7">
    <source>
        <dbReference type="ARBA" id="ARBA00022927"/>
    </source>
</evidence>
<dbReference type="NCBIfam" id="NF037980">
    <property type="entry name" value="T2SS_GspK"/>
    <property type="match status" value="1"/>
</dbReference>
<dbReference type="RefSeq" id="WP_067021052.1">
    <property type="nucleotide sequence ID" value="NZ_FLOB01000023.1"/>
</dbReference>
<dbReference type="Gene3D" id="3.30.1300.30">
    <property type="entry name" value="GSPII I/J protein-like"/>
    <property type="match status" value="1"/>
</dbReference>
<keyword evidence="6" id="KW-0812">Transmembrane</keyword>
<evidence type="ECO:0000259" key="11">
    <source>
        <dbReference type="Pfam" id="PF21687"/>
    </source>
</evidence>
<dbReference type="InterPro" id="IPR049031">
    <property type="entry name" value="T2SSK_SAM-like_1st"/>
</dbReference>
<accession>A0A1A8TT00</accession>
<sequence>MQGNKQSGSALLLSLMVLALISGIATSILLAVQNEQSVVKRIQNNALVRQQLLGGEAWAWAWFKGEGVLAQENRKGTSLEQRSLMPGLIIRRTFDTDVGQLDVRIYDLQACLNVNALSDDANSEITRQRLVRLSKQLGVDVGWIDVVKDWIDKDQALSSGQGREDAYYQSKEEGYRTASAKLFSMSEFVLLDIPQATFARLAPYLCALPNETTKININTVSKTVLKSMLPTLSVDQLTALDKTLQSKVFSTADEFLKSNVLKGVELKAEDWSAHSDFVSAYIKLTMDGRVYWLHSLLRKNKQSSIWIYSRSFAPLDEAAILKLRDDK</sequence>
<dbReference type="PIRSF" id="PIRSF002786">
    <property type="entry name" value="XcpX"/>
    <property type="match status" value="1"/>
</dbReference>
<keyword evidence="7" id="KW-0653">Protein transport</keyword>
<evidence type="ECO:0000256" key="6">
    <source>
        <dbReference type="ARBA" id="ARBA00022692"/>
    </source>
</evidence>
<dbReference type="Pfam" id="PF21687">
    <property type="entry name" value="T2SSK_1st"/>
    <property type="match status" value="1"/>
</dbReference>
<evidence type="ECO:0000256" key="1">
    <source>
        <dbReference type="ARBA" id="ARBA00004533"/>
    </source>
</evidence>
<evidence type="ECO:0000256" key="9">
    <source>
        <dbReference type="ARBA" id="ARBA00023136"/>
    </source>
</evidence>
<comment type="similarity">
    <text evidence="2 10">Belongs to the GSP K family.</text>
</comment>
<dbReference type="Proteomes" id="UP000092544">
    <property type="component" value="Unassembled WGS sequence"/>
</dbReference>
<evidence type="ECO:0000256" key="5">
    <source>
        <dbReference type="ARBA" id="ARBA00022519"/>
    </source>
</evidence>
<keyword evidence="8" id="KW-1133">Transmembrane helix</keyword>
<dbReference type="EMBL" id="FLOB01000023">
    <property type="protein sequence ID" value="SBS37936.1"/>
    <property type="molecule type" value="Genomic_DNA"/>
</dbReference>
<dbReference type="OrthoDB" id="9788973at2"/>
<evidence type="ECO:0000256" key="3">
    <source>
        <dbReference type="ARBA" id="ARBA00022448"/>
    </source>
</evidence>
<dbReference type="PANTHER" id="PTHR38831">
    <property type="entry name" value="TYPE II SECRETION SYSTEM PROTEIN K"/>
    <property type="match status" value="1"/>
</dbReference>
<gene>
    <name evidence="12" type="primary">gspK</name>
    <name evidence="12" type="ORF">MSP8886_04325</name>
</gene>
<evidence type="ECO:0000313" key="13">
    <source>
        <dbReference type="Proteomes" id="UP000092544"/>
    </source>
</evidence>
<keyword evidence="13" id="KW-1185">Reference proteome</keyword>
<dbReference type="Gene3D" id="1.10.40.60">
    <property type="entry name" value="EpsJ-like"/>
    <property type="match status" value="2"/>
</dbReference>
<reference evidence="12 13" key="1">
    <citation type="submission" date="2016-06" db="EMBL/GenBank/DDBJ databases">
        <authorList>
            <person name="Kjaerup R.B."/>
            <person name="Dalgaard T.S."/>
            <person name="Juul-Madsen H.R."/>
        </authorList>
    </citation>
    <scope>NUCLEOTIDE SEQUENCE [LARGE SCALE GENOMIC DNA]</scope>
    <source>
        <strain evidence="12 13">CECT 8886</strain>
    </source>
</reference>
<dbReference type="InterPro" id="IPR005628">
    <property type="entry name" value="GspK"/>
</dbReference>
<evidence type="ECO:0000256" key="10">
    <source>
        <dbReference type="PIRNR" id="PIRNR002786"/>
    </source>
</evidence>
<evidence type="ECO:0000256" key="4">
    <source>
        <dbReference type="ARBA" id="ARBA00022475"/>
    </source>
</evidence>
<feature type="domain" description="T2SS protein K first SAM-like" evidence="11">
    <location>
        <begin position="110"/>
        <end position="210"/>
    </location>
</feature>
<comment type="subcellular location">
    <subcellularLocation>
        <location evidence="1 10">Cell inner membrane</location>
    </subcellularLocation>
</comment>
<evidence type="ECO:0000313" key="12">
    <source>
        <dbReference type="EMBL" id="SBS37936.1"/>
    </source>
</evidence>
<proteinExistence type="inferred from homology"/>
<dbReference type="PANTHER" id="PTHR38831:SF1">
    <property type="entry name" value="TYPE II SECRETION SYSTEM PROTEIN K-RELATED"/>
    <property type="match status" value="1"/>
</dbReference>
<dbReference type="SUPFAM" id="SSF158544">
    <property type="entry name" value="GspK insert domain-like"/>
    <property type="match status" value="1"/>
</dbReference>
<organism evidence="12 13">
    <name type="scientific">Marinomonas spartinae</name>
    <dbReference type="NCBI Taxonomy" id="1792290"/>
    <lineage>
        <taxon>Bacteria</taxon>
        <taxon>Pseudomonadati</taxon>
        <taxon>Pseudomonadota</taxon>
        <taxon>Gammaproteobacteria</taxon>
        <taxon>Oceanospirillales</taxon>
        <taxon>Oceanospirillaceae</taxon>
        <taxon>Marinomonas</taxon>
    </lineage>
</organism>
<dbReference type="STRING" id="1792290.MSP8886_04325"/>
<protein>
    <recommendedName>
        <fullName evidence="10">Type II secretion system protein K</fullName>
    </recommendedName>
</protein>
<dbReference type="GO" id="GO:0009306">
    <property type="term" value="P:protein secretion"/>
    <property type="evidence" value="ECO:0007669"/>
    <property type="project" value="InterPro"/>
</dbReference>